<dbReference type="Proteomes" id="UP000424462">
    <property type="component" value="Chromosome"/>
</dbReference>
<dbReference type="RefSeq" id="WP_156230298.1">
    <property type="nucleotide sequence ID" value="NZ_CP046455.1"/>
</dbReference>
<dbReference type="EMBL" id="CP046455">
    <property type="protein sequence ID" value="QGU06718.1"/>
    <property type="molecule type" value="Genomic_DNA"/>
</dbReference>
<organism evidence="1 2">
    <name type="scientific">Corynebacterium occultum</name>
    <dbReference type="NCBI Taxonomy" id="2675219"/>
    <lineage>
        <taxon>Bacteria</taxon>
        <taxon>Bacillati</taxon>
        <taxon>Actinomycetota</taxon>
        <taxon>Actinomycetes</taxon>
        <taxon>Mycobacteriales</taxon>
        <taxon>Corynebacteriaceae</taxon>
        <taxon>Corynebacterium</taxon>
    </lineage>
</organism>
<evidence type="ECO:0000313" key="1">
    <source>
        <dbReference type="EMBL" id="QGU06718.1"/>
    </source>
</evidence>
<gene>
    <name evidence="1" type="ORF">COCCU_03850</name>
</gene>
<accession>A0A6B8WJU8</accession>
<protein>
    <submittedName>
        <fullName evidence="1">Uncharacterized protein</fullName>
    </submittedName>
</protein>
<reference evidence="1 2" key="1">
    <citation type="submission" date="2019-11" db="EMBL/GenBank/DDBJ databases">
        <title>Complete genome sequence of Corynebacterium kalinowskii 1959, a novel Corynebacterium species isolated from soil of a small paddock in Vilsendorf, Germany.</title>
        <authorList>
            <person name="Schaffert L."/>
            <person name="Ruwe M."/>
            <person name="Milse J."/>
            <person name="Hanuschka K."/>
            <person name="Ortseifen V."/>
            <person name="Droste J."/>
            <person name="Brandt D."/>
            <person name="Schlueter L."/>
            <person name="Kutter Y."/>
            <person name="Vinke S."/>
            <person name="Viehoefer P."/>
            <person name="Jacob L."/>
            <person name="Luebke N.-C."/>
            <person name="Schulte-Berndt E."/>
            <person name="Hain C."/>
            <person name="Linder M."/>
            <person name="Schmidt P."/>
            <person name="Wollenschlaeger L."/>
            <person name="Luttermann T."/>
            <person name="Thieme E."/>
            <person name="Hassa J."/>
            <person name="Haak M."/>
            <person name="Wittchen M."/>
            <person name="Mentz A."/>
            <person name="Persicke M."/>
            <person name="Busche T."/>
            <person name="Ruckert C."/>
        </authorList>
    </citation>
    <scope>NUCLEOTIDE SEQUENCE [LARGE SCALE GENOMIC DNA]</scope>
    <source>
        <strain evidence="1 2">2039</strain>
    </source>
</reference>
<keyword evidence="2" id="KW-1185">Reference proteome</keyword>
<sequence>MDYHKPTFLDIQRREIVARIVEKDEIPALSIDQIQEDGSLKRLLLLNSVDAQQLTSVCEIYLKQVYSSELSGKHVGLSPKEMLALFSETD</sequence>
<proteinExistence type="predicted"/>
<evidence type="ECO:0000313" key="2">
    <source>
        <dbReference type="Proteomes" id="UP000424462"/>
    </source>
</evidence>
<dbReference type="KEGG" id="cok:COCCU_03850"/>
<dbReference type="AlphaFoldDB" id="A0A6B8WJU8"/>
<name>A0A6B8WJU8_9CORY</name>